<proteinExistence type="predicted"/>
<feature type="region of interest" description="Disordered" evidence="1">
    <location>
        <begin position="1"/>
        <end position="23"/>
    </location>
</feature>
<sequence>SFKWSDTQNGGTGTISKTGGGGSGTQLSTLTELRISVNEINGQNVIKFLEYITTKPILLGQGDEISQFGNYTLDTYTVDPQNPMYYIATLTYIGGNGIIAPQGTQYTLIHFDIQGGDVNLKQNFTSSTQWVINNTTGKAEPSVTLTDNSNPPNEIKGCVTYTNATTITVDFDKTVAGSSILN</sequence>
<dbReference type="AlphaFoldDB" id="X0W1M8"/>
<reference evidence="2" key="1">
    <citation type="journal article" date="2014" name="Front. Microbiol.">
        <title>High frequency of phylogenetically diverse reductive dehalogenase-homologous genes in deep subseafloor sedimentary metagenomes.</title>
        <authorList>
            <person name="Kawai M."/>
            <person name="Futagami T."/>
            <person name="Toyoda A."/>
            <person name="Takaki Y."/>
            <person name="Nishi S."/>
            <person name="Hori S."/>
            <person name="Arai W."/>
            <person name="Tsubouchi T."/>
            <person name="Morono Y."/>
            <person name="Uchiyama I."/>
            <person name="Ito T."/>
            <person name="Fujiyama A."/>
            <person name="Inagaki F."/>
            <person name="Takami H."/>
        </authorList>
    </citation>
    <scope>NUCLEOTIDE SEQUENCE</scope>
    <source>
        <strain evidence="2">Expedition CK06-06</strain>
    </source>
</reference>
<evidence type="ECO:0000256" key="1">
    <source>
        <dbReference type="SAM" id="MobiDB-lite"/>
    </source>
</evidence>
<feature type="compositionally biased region" description="Gly residues" evidence="1">
    <location>
        <begin position="10"/>
        <end position="23"/>
    </location>
</feature>
<protein>
    <submittedName>
        <fullName evidence="2">Uncharacterized protein</fullName>
    </submittedName>
</protein>
<comment type="caution">
    <text evidence="2">The sequence shown here is derived from an EMBL/GenBank/DDBJ whole genome shotgun (WGS) entry which is preliminary data.</text>
</comment>
<organism evidence="2">
    <name type="scientific">marine sediment metagenome</name>
    <dbReference type="NCBI Taxonomy" id="412755"/>
    <lineage>
        <taxon>unclassified sequences</taxon>
        <taxon>metagenomes</taxon>
        <taxon>ecological metagenomes</taxon>
    </lineage>
</organism>
<accession>X0W1M8</accession>
<evidence type="ECO:0000313" key="2">
    <source>
        <dbReference type="EMBL" id="GAG17247.1"/>
    </source>
</evidence>
<gene>
    <name evidence="2" type="ORF">S01H1_60013</name>
</gene>
<feature type="non-terminal residue" evidence="2">
    <location>
        <position position="1"/>
    </location>
</feature>
<dbReference type="EMBL" id="BARS01039290">
    <property type="protein sequence ID" value="GAG17247.1"/>
    <property type="molecule type" value="Genomic_DNA"/>
</dbReference>
<name>X0W1M8_9ZZZZ</name>